<keyword evidence="2" id="KW-0496">Mitochondrion</keyword>
<dbReference type="AlphaFoldDB" id="A0A117NGY1"/>
<accession>A0A117NGY1</accession>
<sequence>MKSLGSSNGEPGERMPDSVEQRVMFPPLQ</sequence>
<name>A0A117NGY1_PICGL</name>
<protein>
    <submittedName>
        <fullName evidence="2">Uncharacterized protein</fullName>
    </submittedName>
</protein>
<evidence type="ECO:0000256" key="1">
    <source>
        <dbReference type="SAM" id="MobiDB-lite"/>
    </source>
</evidence>
<proteinExistence type="predicted"/>
<feature type="compositionally biased region" description="Basic and acidic residues" evidence="1">
    <location>
        <begin position="11"/>
        <end position="20"/>
    </location>
</feature>
<evidence type="ECO:0000313" key="2">
    <source>
        <dbReference type="EMBL" id="KUM47510.1"/>
    </source>
</evidence>
<dbReference type="EMBL" id="LKAM01000007">
    <property type="protein sequence ID" value="KUM47510.1"/>
    <property type="molecule type" value="Genomic_DNA"/>
</dbReference>
<organism evidence="2">
    <name type="scientific">Picea glauca</name>
    <name type="common">White spruce</name>
    <name type="synonym">Pinus glauca</name>
    <dbReference type="NCBI Taxonomy" id="3330"/>
    <lineage>
        <taxon>Eukaryota</taxon>
        <taxon>Viridiplantae</taxon>
        <taxon>Streptophyta</taxon>
        <taxon>Embryophyta</taxon>
        <taxon>Tracheophyta</taxon>
        <taxon>Spermatophyta</taxon>
        <taxon>Pinopsida</taxon>
        <taxon>Pinidae</taxon>
        <taxon>Conifers I</taxon>
        <taxon>Pinales</taxon>
        <taxon>Pinaceae</taxon>
        <taxon>Picea</taxon>
    </lineage>
</organism>
<comment type="caution">
    <text evidence="2">The sequence shown here is derived from an EMBL/GenBank/DDBJ whole genome shotgun (WGS) entry which is preliminary data.</text>
</comment>
<geneLocation type="mitochondrion" evidence="2"/>
<reference evidence="2" key="1">
    <citation type="journal article" date="2015" name="Genome Biol. Evol.">
        <title>Organellar Genomes of White Spruce (Picea glauca): Assembly and Annotation.</title>
        <authorList>
            <person name="Jackman S.D."/>
            <person name="Warren R.L."/>
            <person name="Gibb E.A."/>
            <person name="Vandervalk B.P."/>
            <person name="Mohamadi H."/>
            <person name="Chu J."/>
            <person name="Raymond A."/>
            <person name="Pleasance S."/>
            <person name="Coope R."/>
            <person name="Wildung M.R."/>
            <person name="Ritland C.E."/>
            <person name="Bousquet J."/>
            <person name="Jones S.J."/>
            <person name="Bohlmann J."/>
            <person name="Birol I."/>
        </authorList>
    </citation>
    <scope>NUCLEOTIDE SEQUENCE [LARGE SCALE GENOMIC DNA]</scope>
    <source>
        <tissue evidence="2">Flushing bud</tissue>
    </source>
</reference>
<feature type="region of interest" description="Disordered" evidence="1">
    <location>
        <begin position="1"/>
        <end position="29"/>
    </location>
</feature>
<gene>
    <name evidence="2" type="ORF">ABT39_MTgene5696</name>
</gene>